<dbReference type="InterPro" id="IPR049883">
    <property type="entry name" value="NOTCH1_EGF-like"/>
</dbReference>
<keyword evidence="10" id="KW-0472">Membrane</keyword>
<feature type="domain" description="EGF-like" evidence="11">
    <location>
        <begin position="1288"/>
        <end position="1332"/>
    </location>
</feature>
<dbReference type="Pfam" id="PF14670">
    <property type="entry name" value="FXa_inhibition"/>
    <property type="match status" value="1"/>
</dbReference>
<evidence type="ECO:0000259" key="12">
    <source>
        <dbReference type="PROSITE" id="PS50856"/>
    </source>
</evidence>
<dbReference type="Pfam" id="PF06119">
    <property type="entry name" value="NIDO"/>
    <property type="match status" value="1"/>
</dbReference>
<dbReference type="InterPro" id="IPR001881">
    <property type="entry name" value="EGF-like_Ca-bd_dom"/>
</dbReference>
<evidence type="ECO:0000256" key="4">
    <source>
        <dbReference type="ARBA" id="ARBA00022729"/>
    </source>
</evidence>
<gene>
    <name evidence="13" type="ORF">NP493_935g00066</name>
</gene>
<evidence type="ECO:0000256" key="1">
    <source>
        <dbReference type="ARBA" id="ARBA00004613"/>
    </source>
</evidence>
<keyword evidence="14" id="KW-1185">Reference proteome</keyword>
<dbReference type="SMART" id="SM00181">
    <property type="entry name" value="EGF"/>
    <property type="match status" value="20"/>
</dbReference>
<dbReference type="InterPro" id="IPR026823">
    <property type="entry name" value="cEGF"/>
</dbReference>
<reference evidence="13" key="1">
    <citation type="journal article" date="2023" name="Mol. Biol. Evol.">
        <title>Third-Generation Sequencing Reveals the Adaptive Role of the Epigenome in Three Deep-Sea Polychaetes.</title>
        <authorList>
            <person name="Perez M."/>
            <person name="Aroh O."/>
            <person name="Sun Y."/>
            <person name="Lan Y."/>
            <person name="Juniper S.K."/>
            <person name="Young C.R."/>
            <person name="Angers B."/>
            <person name="Qian P.Y."/>
        </authorList>
    </citation>
    <scope>NUCLEOTIDE SEQUENCE</scope>
    <source>
        <strain evidence="13">R07B-5</strain>
    </source>
</reference>
<dbReference type="PROSITE" id="PS50856">
    <property type="entry name" value="AMOP"/>
    <property type="match status" value="1"/>
</dbReference>
<comment type="caution">
    <text evidence="13">The sequence shown here is derived from an EMBL/GenBank/DDBJ whole genome shotgun (WGS) entry which is preliminary data.</text>
</comment>
<evidence type="ECO:0000256" key="8">
    <source>
        <dbReference type="PROSITE-ProRule" id="PRU00076"/>
    </source>
</evidence>
<evidence type="ECO:0000256" key="3">
    <source>
        <dbReference type="ARBA" id="ARBA00022536"/>
    </source>
</evidence>
<feature type="domain" description="EGF-like" evidence="11">
    <location>
        <begin position="944"/>
        <end position="982"/>
    </location>
</feature>
<feature type="transmembrane region" description="Helical" evidence="10">
    <location>
        <begin position="1748"/>
        <end position="1768"/>
    </location>
</feature>
<accession>A0AAD9NLA3</accession>
<dbReference type="GO" id="GO:0007160">
    <property type="term" value="P:cell-matrix adhesion"/>
    <property type="evidence" value="ECO:0007669"/>
    <property type="project" value="InterPro"/>
</dbReference>
<dbReference type="InterPro" id="IPR003886">
    <property type="entry name" value="NIDO_dom"/>
</dbReference>
<dbReference type="SUPFAM" id="SSF57184">
    <property type="entry name" value="Growth factor receptor domain"/>
    <property type="match status" value="5"/>
</dbReference>
<feature type="domain" description="EGF-like" evidence="11">
    <location>
        <begin position="1333"/>
        <end position="1376"/>
    </location>
</feature>
<dbReference type="GO" id="GO:0005509">
    <property type="term" value="F:calcium ion binding"/>
    <property type="evidence" value="ECO:0007669"/>
    <property type="project" value="InterPro"/>
</dbReference>
<dbReference type="GO" id="GO:0005576">
    <property type="term" value="C:extracellular region"/>
    <property type="evidence" value="ECO:0007669"/>
    <property type="project" value="UniProtKB-SubCell"/>
</dbReference>
<dbReference type="InterPro" id="IPR036383">
    <property type="entry name" value="TSP1_rpt_sf"/>
</dbReference>
<dbReference type="InterPro" id="IPR000884">
    <property type="entry name" value="TSP1_rpt"/>
</dbReference>
<dbReference type="SUPFAM" id="SSF57196">
    <property type="entry name" value="EGF/Laminin"/>
    <property type="match status" value="3"/>
</dbReference>
<dbReference type="PROSITE" id="PS00010">
    <property type="entry name" value="ASX_HYDROXYL"/>
    <property type="match status" value="9"/>
</dbReference>
<keyword evidence="6" id="KW-1015">Disulfide bond</keyword>
<feature type="domain" description="EGF-like" evidence="11">
    <location>
        <begin position="1197"/>
        <end position="1236"/>
    </location>
</feature>
<keyword evidence="2" id="KW-0964">Secreted</keyword>
<dbReference type="SUPFAM" id="SSF82895">
    <property type="entry name" value="TSP-1 type 1 repeat"/>
    <property type="match status" value="1"/>
</dbReference>
<proteinExistence type="predicted"/>
<dbReference type="Pfam" id="PF07645">
    <property type="entry name" value="EGF_CA"/>
    <property type="match status" value="10"/>
</dbReference>
<keyword evidence="4" id="KW-0732">Signal</keyword>
<dbReference type="PANTHER" id="PTHR24039">
    <property type="entry name" value="FIBRILLIN-RELATED"/>
    <property type="match status" value="1"/>
</dbReference>
<dbReference type="FunFam" id="2.10.25.10:FF:000005">
    <property type="entry name" value="Fibrillin 2"/>
    <property type="match status" value="1"/>
</dbReference>
<sequence length="1883" mass="206310">MAPTYKSKLTERNTFQVVLLTDRVHTHVIYIYKKAAMNWEPVAYNTSLLHSLYQGYPARIGFAVRGTDSKVHAIEDPNSAKWSVNASRLNAYRVSEKTLQSHALEGRLFYQLDDNADDFLMPRLRCKLWHENEPSPLTWGADLVNTCPPNLLQAEKDGRFRRDMTLTPLGRWCFNRNAANGQGASVRCCYLQDGSLIDTNLTASDLSELGLMSRYSHDTDPTSDFYKNDLLPFIWCCQKSVYPEYCSKYLEKRPFVTSASYDHVKMGTVQGSVHLTTVENVKFTFAGFGEYVLLQSTTQLTTAAPVTVQMRTALTTGQSGVNSRVTVVTGVALQSGDSEGPILQAYLGSDGAIDVYMDSEKYDSDKKILGAAVMVQDDRVTFSSQCGVSVIVVAVGNQRLSVSLQVPVSLLNGRVEGLLGHFRGVASTMSMEDFWTYGEKWSLRSVYGAANADVKTLFTQYTTPDSAGRYFRAGFKPQFLGPTDYTAPQVVACTPQGASSPVNTCLYDYAVSGNQEFAVQNIEITKRFHEERKLLDNDPPRFVASTTTTALTALINAKAFINIQATDATPGNIKFSIVIKDAAGASRTVPLSTIKLSNTLYSSAFYWTPESGDSLLEYHAEDRAGARSILTPYVTLCNCLNDGKCDITRIKTRRGNIAYGSCECQSGWVGDFCDTQPEACQVKHCFGECTKLTVEEMTAIGDMRGYSCEPCPNGMEGDGTTCQDVNECLLGRGDSRRHRCSQRCVNTPGSYRCSCLPGFILSADGRSCTDVRECSNPLLSGCDEKTTSCKELLTGGYKCQCKPGFTRVSHTACIDINECAVNNGGCQRTCVNTLGGFYCDCGYGYVKDAKTNGTKCQPARLCSMNPVCDGGCVPSPIHGFYTCSCEGGLKLNRNSVDCIAKDTMCRSVQCDKEHGYCAAQGSVETCHCERGYKLSAVDQSTCVEIDECATGKAACGSHSTCVNTAGAYRCECEAGYEPSLHSPFTCDNINECANMTTNRCQHQCVDTDGSFMCTCFAGHYLDTDGASCIDINECAPGVINKCSPEADCIDRKGGYECICHPGFADIGDGFTCEDINECFHDNGDCEGICENTNRGYRCNCYNGYMIDPNNTKGCLDINECLRPSVECMQGCENTDGSYQCTCTHGFQLAPDRSTCQVVIETCFKECGSGGDCAVINGSDQCICHRGYTQDMAGACVDVDECESKTHHCEAPGAQCHNLDGSYECVCHPGYQLRLDGLSCIDINECDATNVTQRHKCDDNSTTCVNSGGSYSCQCQSGFTFKDAFTCEDVDECDELEMKQRVCHKHGICRNTPGSFMCYCQHGYTGDGLHNCQDIDECTSASLNTCGVNETCVNRNGSYDCPCKPHFKYNPHVDKCLDVDECSSVVLNTCDMLCENTVGGFQCSCRSGYQLNQQDGRKCEVVDKCSWSLAATCQQTCAKKRCDCTEGYFVKGTKCVDIDECTNRRYHHSCGANSQCKNTEGSYICVCDRHYILDHDGMSCSETNGNWGAWSPWSMCSRSCRGRLTRTRKCNQPPASKGRHCEGDAEEYVECNMDITGDCRAQEKEVDKGVFLNFPELAVSHWESIESAVLKATCATLNEYCSSRVDGFIRCCGRGPPDNKVPKGKFCPYTSNVKLGRGYPRPADSGTRVLVHVDVPISNLLCGHMNGRSKRDTASPPTTFGVPQDLLLEVMNGTMAERNVKQAIETSGSPNDAAKASYVVAPATLEDKPLVIIHPIESTDYGPAIRSSLAVFFTLLGGVIFALSIFCLIRSTYHVSDSQEDLMMVDSEAKFEDVEGTEARDDSRLSHFLTSDEKQKWAEKMDDESQQPSQQDNNASLKSIKTPSGECPEPDAGSEKEMETPGGETKQVETPGSETMHQDDKSHK</sequence>
<evidence type="ECO:0000256" key="2">
    <source>
        <dbReference type="ARBA" id="ARBA00022525"/>
    </source>
</evidence>
<dbReference type="InterPro" id="IPR000742">
    <property type="entry name" value="EGF"/>
</dbReference>
<dbReference type="PROSITE" id="PS50092">
    <property type="entry name" value="TSP1"/>
    <property type="match status" value="1"/>
</dbReference>
<dbReference type="SMART" id="SM00723">
    <property type="entry name" value="AMOP"/>
    <property type="match status" value="1"/>
</dbReference>
<feature type="domain" description="EGF-like" evidence="11">
    <location>
        <begin position="1377"/>
        <end position="1419"/>
    </location>
</feature>
<evidence type="ECO:0000259" key="11">
    <source>
        <dbReference type="PROSITE" id="PS50026"/>
    </source>
</evidence>
<evidence type="ECO:0000256" key="10">
    <source>
        <dbReference type="SAM" id="Phobius"/>
    </source>
</evidence>
<dbReference type="PROSITE" id="PS01186">
    <property type="entry name" value="EGF_2"/>
    <property type="match status" value="7"/>
</dbReference>
<dbReference type="PROSITE" id="PS50026">
    <property type="entry name" value="EGF_3"/>
    <property type="match status" value="8"/>
</dbReference>
<feature type="domain" description="EGF-like" evidence="11">
    <location>
        <begin position="1241"/>
        <end position="1287"/>
    </location>
</feature>
<dbReference type="FunFam" id="2.10.25.10:FF:000139">
    <property type="entry name" value="Fibulin-1"/>
    <property type="match status" value="1"/>
</dbReference>
<keyword evidence="10" id="KW-1133">Transmembrane helix</keyword>
<dbReference type="EMBL" id="JAODUO010000934">
    <property type="protein sequence ID" value="KAK2172733.1"/>
    <property type="molecule type" value="Genomic_DNA"/>
</dbReference>
<keyword evidence="10" id="KW-0812">Transmembrane</keyword>
<dbReference type="InterPro" id="IPR009030">
    <property type="entry name" value="Growth_fac_rcpt_cys_sf"/>
</dbReference>
<evidence type="ECO:0000313" key="14">
    <source>
        <dbReference type="Proteomes" id="UP001209878"/>
    </source>
</evidence>
<keyword evidence="7" id="KW-0325">Glycoprotein</keyword>
<dbReference type="SMART" id="SM00179">
    <property type="entry name" value="EGF_CA"/>
    <property type="match status" value="14"/>
</dbReference>
<dbReference type="Pfam" id="PF12662">
    <property type="entry name" value="cEGF"/>
    <property type="match status" value="2"/>
</dbReference>
<dbReference type="Proteomes" id="UP001209878">
    <property type="component" value="Unassembled WGS sequence"/>
</dbReference>
<comment type="subcellular location">
    <subcellularLocation>
        <location evidence="1">Secreted</location>
    </subcellularLocation>
</comment>
<dbReference type="Gene3D" id="2.10.25.10">
    <property type="entry name" value="Laminin"/>
    <property type="match status" value="16"/>
</dbReference>
<dbReference type="PANTHER" id="PTHR24039:SF58">
    <property type="entry name" value="EGF-LIKE DOMAIN-CONTAINING PROTEIN"/>
    <property type="match status" value="1"/>
</dbReference>
<dbReference type="InterPro" id="IPR018097">
    <property type="entry name" value="EGF_Ca-bd_CS"/>
</dbReference>
<organism evidence="13 14">
    <name type="scientific">Ridgeia piscesae</name>
    <name type="common">Tubeworm</name>
    <dbReference type="NCBI Taxonomy" id="27915"/>
    <lineage>
        <taxon>Eukaryota</taxon>
        <taxon>Metazoa</taxon>
        <taxon>Spiralia</taxon>
        <taxon>Lophotrochozoa</taxon>
        <taxon>Annelida</taxon>
        <taxon>Polychaeta</taxon>
        <taxon>Sedentaria</taxon>
        <taxon>Canalipalpata</taxon>
        <taxon>Sabellida</taxon>
        <taxon>Siboglinidae</taxon>
        <taxon>Ridgeia</taxon>
    </lineage>
</organism>
<evidence type="ECO:0000256" key="5">
    <source>
        <dbReference type="ARBA" id="ARBA00022737"/>
    </source>
</evidence>
<keyword evidence="3 8" id="KW-0245">EGF-like domain</keyword>
<dbReference type="InterPro" id="IPR000152">
    <property type="entry name" value="EGF-type_Asp/Asn_hydroxyl_site"/>
</dbReference>
<evidence type="ECO:0000256" key="7">
    <source>
        <dbReference type="ARBA" id="ARBA00023180"/>
    </source>
</evidence>
<dbReference type="FunFam" id="2.10.25.10:FF:000038">
    <property type="entry name" value="Fibrillin 2"/>
    <property type="match status" value="2"/>
</dbReference>
<comment type="caution">
    <text evidence="8">Lacks conserved residue(s) required for the propagation of feature annotation.</text>
</comment>
<dbReference type="FunFam" id="2.10.25.10:FF:000014">
    <property type="entry name" value="Latent-transforming growth factor beta-binding protein 3"/>
    <property type="match status" value="1"/>
</dbReference>
<dbReference type="SMART" id="SM00209">
    <property type="entry name" value="TSP1"/>
    <property type="match status" value="1"/>
</dbReference>
<feature type="domain" description="AMOP" evidence="12">
    <location>
        <begin position="118"/>
        <end position="253"/>
    </location>
</feature>
<feature type="region of interest" description="Disordered" evidence="9">
    <location>
        <begin position="1812"/>
        <end position="1883"/>
    </location>
</feature>
<name>A0AAD9NLA3_RIDPI</name>
<protein>
    <submittedName>
        <fullName evidence="13">Uncharacterized protein</fullName>
    </submittedName>
</protein>
<dbReference type="Gene3D" id="2.20.100.10">
    <property type="entry name" value="Thrombospondin type-1 (TSP1) repeat"/>
    <property type="match status" value="1"/>
</dbReference>
<dbReference type="PROSITE" id="PS00022">
    <property type="entry name" value="EGF_1"/>
    <property type="match status" value="1"/>
</dbReference>
<dbReference type="InterPro" id="IPR005533">
    <property type="entry name" value="AMOP_dom"/>
</dbReference>
<feature type="compositionally biased region" description="Polar residues" evidence="9">
    <location>
        <begin position="1825"/>
        <end position="1841"/>
    </location>
</feature>
<evidence type="ECO:0000256" key="6">
    <source>
        <dbReference type="ARBA" id="ARBA00023157"/>
    </source>
</evidence>
<feature type="domain" description="EGF-like" evidence="11">
    <location>
        <begin position="1456"/>
        <end position="1500"/>
    </location>
</feature>
<keyword evidence="5" id="KW-0677">Repeat</keyword>
<dbReference type="CDD" id="cd00054">
    <property type="entry name" value="EGF_CA"/>
    <property type="match status" value="12"/>
</dbReference>
<evidence type="ECO:0000256" key="9">
    <source>
        <dbReference type="SAM" id="MobiDB-lite"/>
    </source>
</evidence>
<dbReference type="PROSITE" id="PS01187">
    <property type="entry name" value="EGF_CA"/>
    <property type="match status" value="4"/>
</dbReference>
<dbReference type="FunFam" id="2.10.25.10:FF:000240">
    <property type="entry name" value="Vitamin K-dependent protein S"/>
    <property type="match status" value="1"/>
</dbReference>
<feature type="domain" description="EGF-like" evidence="11">
    <location>
        <begin position="1030"/>
        <end position="1073"/>
    </location>
</feature>
<evidence type="ECO:0000313" key="13">
    <source>
        <dbReference type="EMBL" id="KAK2172733.1"/>
    </source>
</evidence>